<evidence type="ECO:0000256" key="1">
    <source>
        <dbReference type="SAM" id="Phobius"/>
    </source>
</evidence>
<protein>
    <submittedName>
        <fullName evidence="2">Uncharacterized protein</fullName>
    </submittedName>
</protein>
<accession>A0AAW9QVA6</accession>
<keyword evidence="1" id="KW-0472">Membrane</keyword>
<evidence type="ECO:0000313" key="2">
    <source>
        <dbReference type="EMBL" id="MEG3437881.1"/>
    </source>
</evidence>
<feature type="transmembrane region" description="Helical" evidence="1">
    <location>
        <begin position="209"/>
        <end position="230"/>
    </location>
</feature>
<feature type="transmembrane region" description="Helical" evidence="1">
    <location>
        <begin position="41"/>
        <end position="64"/>
    </location>
</feature>
<feature type="transmembrane region" description="Helical" evidence="1">
    <location>
        <begin position="303"/>
        <end position="328"/>
    </location>
</feature>
<evidence type="ECO:0000313" key="3">
    <source>
        <dbReference type="Proteomes" id="UP001328733"/>
    </source>
</evidence>
<dbReference type="EMBL" id="JBAFSM010000020">
    <property type="protein sequence ID" value="MEG3437881.1"/>
    <property type="molecule type" value="Genomic_DNA"/>
</dbReference>
<feature type="transmembrane region" description="Helical" evidence="1">
    <location>
        <begin position="242"/>
        <end position="260"/>
    </location>
</feature>
<gene>
    <name evidence="2" type="ORF">V0288_12205</name>
</gene>
<organism evidence="2 3">
    <name type="scientific">Pannus brasiliensis CCIBt3594</name>
    <dbReference type="NCBI Taxonomy" id="1427578"/>
    <lineage>
        <taxon>Bacteria</taxon>
        <taxon>Bacillati</taxon>
        <taxon>Cyanobacteriota</taxon>
        <taxon>Cyanophyceae</taxon>
        <taxon>Oscillatoriophycideae</taxon>
        <taxon>Chroococcales</taxon>
        <taxon>Microcystaceae</taxon>
        <taxon>Pannus</taxon>
    </lineage>
</organism>
<dbReference type="RefSeq" id="WP_332865359.1">
    <property type="nucleotide sequence ID" value="NZ_JBAFSM010000020.1"/>
</dbReference>
<name>A0AAW9QVA6_9CHRO</name>
<feature type="transmembrane region" description="Helical" evidence="1">
    <location>
        <begin position="76"/>
        <end position="99"/>
    </location>
</feature>
<proteinExistence type="predicted"/>
<keyword evidence="1" id="KW-0812">Transmembrane</keyword>
<keyword evidence="1" id="KW-1133">Transmembrane helix</keyword>
<feature type="transmembrane region" description="Helical" evidence="1">
    <location>
        <begin position="266"/>
        <end position="291"/>
    </location>
</feature>
<comment type="caution">
    <text evidence="2">The sequence shown here is derived from an EMBL/GenBank/DDBJ whole genome shotgun (WGS) entry which is preliminary data.</text>
</comment>
<dbReference type="AlphaFoldDB" id="A0AAW9QVA6"/>
<reference evidence="2 3" key="1">
    <citation type="submission" date="2024-01" db="EMBL/GenBank/DDBJ databases">
        <title>Genomic insights into the taxonomy and metabolism of the cyanobacterium Pannus brasiliensis CCIBt3594.</title>
        <authorList>
            <person name="Machado M."/>
            <person name="Botero N.B."/>
            <person name="Andreote A.P.D."/>
            <person name="Feitosa A.M.T."/>
            <person name="Popin R."/>
            <person name="Sivonen K."/>
            <person name="Fiore M.F."/>
        </authorList>
    </citation>
    <scope>NUCLEOTIDE SEQUENCE [LARGE SCALE GENOMIC DNA]</scope>
    <source>
        <strain evidence="2 3">CCIBt3594</strain>
    </source>
</reference>
<sequence>MADISLNNVLINGADAANQVAESWNATWKNVLGDSGSLGGATLYGVLCWVGTVFAVGTLIFLIIELYKDLNEGKPLVLQSLVWPLLVAFLLNNNGVLLARSTLSLRDMINKANSQALAITMSGIKLDELYREANGKIGLQAMISDTLRPCQSLLGEAQLQCVNSALERSRSLVDAYEFAFGGGGGSWIDGIRGFLDGVRDTLSQDVLDIGVFGLLKPVWMPIVVSVLYWMQIAYQNLLEASLLITALLGPIAVGGSLLPYGAKPVFAWLTGFFSIGFARLCFNIIVGLTSVVATSSGDGDPFWFALFAGLLAPILASSLASGAGLMVWTSISSAVGNTTKAVAGFFI</sequence>
<dbReference type="Proteomes" id="UP001328733">
    <property type="component" value="Unassembled WGS sequence"/>
</dbReference>
<keyword evidence="3" id="KW-1185">Reference proteome</keyword>